<dbReference type="Proteomes" id="UP000597761">
    <property type="component" value="Unassembled WGS sequence"/>
</dbReference>
<accession>A0ABQ1PGV7</accession>
<proteinExistence type="predicted"/>
<keyword evidence="3" id="KW-1185">Reference proteome</keyword>
<comment type="caution">
    <text evidence="2">The sequence shown here is derived from an EMBL/GenBank/DDBJ whole genome shotgun (WGS) entry which is preliminary data.</text>
</comment>
<gene>
    <name evidence="2" type="ORF">GCM10011512_25080</name>
</gene>
<feature type="region of interest" description="Disordered" evidence="1">
    <location>
        <begin position="45"/>
        <end position="86"/>
    </location>
</feature>
<feature type="compositionally biased region" description="Low complexity" evidence="1">
    <location>
        <begin position="59"/>
        <end position="71"/>
    </location>
</feature>
<reference evidence="3" key="1">
    <citation type="journal article" date="2019" name="Int. J. Syst. Evol. Microbiol.">
        <title>The Global Catalogue of Microorganisms (GCM) 10K type strain sequencing project: providing services to taxonomists for standard genome sequencing and annotation.</title>
        <authorList>
            <consortium name="The Broad Institute Genomics Platform"/>
            <consortium name="The Broad Institute Genome Sequencing Center for Infectious Disease"/>
            <person name="Wu L."/>
            <person name="Ma J."/>
        </authorList>
    </citation>
    <scope>NUCLEOTIDE SEQUENCE [LARGE SCALE GENOMIC DNA]</scope>
    <source>
        <strain evidence="3">CGMCC 1.15480</strain>
    </source>
</reference>
<dbReference type="EMBL" id="BMJI01000019">
    <property type="protein sequence ID" value="GGC97066.1"/>
    <property type="molecule type" value="Genomic_DNA"/>
</dbReference>
<organism evidence="2 3">
    <name type="scientific">Tersicoccus solisilvae</name>
    <dbReference type="NCBI Taxonomy" id="1882339"/>
    <lineage>
        <taxon>Bacteria</taxon>
        <taxon>Bacillati</taxon>
        <taxon>Actinomycetota</taxon>
        <taxon>Actinomycetes</taxon>
        <taxon>Micrococcales</taxon>
        <taxon>Micrococcaceae</taxon>
        <taxon>Tersicoccus</taxon>
    </lineage>
</organism>
<evidence type="ECO:0000313" key="2">
    <source>
        <dbReference type="EMBL" id="GGC97066.1"/>
    </source>
</evidence>
<evidence type="ECO:0000313" key="3">
    <source>
        <dbReference type="Proteomes" id="UP000597761"/>
    </source>
</evidence>
<sequence length="98" mass="10762">MDARTVTIIINAPTAARLDPRNSIITVMDAPAPSSGIRDIMFIPPRPPSTGGGAFSTNGSGVRDGGVVRPGRWTRRTLIGPRSRDRARRRCRLPAWRW</sequence>
<evidence type="ECO:0000256" key="1">
    <source>
        <dbReference type="SAM" id="MobiDB-lite"/>
    </source>
</evidence>
<protein>
    <submittedName>
        <fullName evidence="2">Uncharacterized protein</fullName>
    </submittedName>
</protein>
<name>A0ABQ1PGV7_9MICC</name>